<sequence>MYTIFHVKAILFCCPDARKWHNVRDMAFSLQQAQALIRTARDNNRMPHALLLAGAPSAGTCELALYAATLLNGCRADSLDALHHPLCRIVRPSSKSRRILIEDIRTIEPFLQLRAAEGQTKIVIILEADRINEQAANAFLKTLEEPPPQTLIILVTEQPSQLLSTILSRCIRMDLRDKDSGIRLTPVQQAFLPACARALAGMGKDISALALRSDFLQLLAERREEISKRINAAVKEEAKAISQGTDTRDWEAQQKDTTTALIETEYLAERAQMLDLLSLCIGQAILLAAHGEHVAPLCPEIEKLATRTSSPELLKRSSAIDALREDLNFNIHEALAMDNRLLQAFGAL</sequence>
<dbReference type="InterPro" id="IPR050238">
    <property type="entry name" value="DNA_Rep/Repair_Clamp_Loader"/>
</dbReference>
<dbReference type="STRING" id="1679444.PYTT_0021"/>
<dbReference type="GO" id="GO:0006261">
    <property type="term" value="P:DNA-templated DNA replication"/>
    <property type="evidence" value="ECO:0007669"/>
    <property type="project" value="TreeGrafter"/>
</dbReference>
<protein>
    <submittedName>
        <fullName evidence="1">Dna polymerase iii delta subunit</fullName>
    </submittedName>
</protein>
<organism evidence="1 2">
    <name type="scientific">Akkermansia glycaniphila</name>
    <dbReference type="NCBI Taxonomy" id="1679444"/>
    <lineage>
        <taxon>Bacteria</taxon>
        <taxon>Pseudomonadati</taxon>
        <taxon>Verrucomicrobiota</taxon>
        <taxon>Verrucomicrobiia</taxon>
        <taxon>Verrucomicrobiales</taxon>
        <taxon>Akkermansiaceae</taxon>
        <taxon>Akkermansia</taxon>
    </lineage>
</organism>
<dbReference type="KEGG" id="agl:PYTT_0021"/>
<gene>
    <name evidence="1" type="ORF">PYTT_0021</name>
</gene>
<proteinExistence type="predicted"/>
<evidence type="ECO:0000313" key="2">
    <source>
        <dbReference type="Proteomes" id="UP000176204"/>
    </source>
</evidence>
<keyword evidence="2" id="KW-1185">Reference proteome</keyword>
<dbReference type="PANTHER" id="PTHR11669:SF8">
    <property type="entry name" value="DNA POLYMERASE III SUBUNIT DELTA"/>
    <property type="match status" value="1"/>
</dbReference>
<dbReference type="AlphaFoldDB" id="A0A1H6K335"/>
<dbReference type="OrthoDB" id="9811073at2"/>
<dbReference type="EMBL" id="LT629973">
    <property type="protein sequence ID" value="SEH69263.1"/>
    <property type="molecule type" value="Genomic_DNA"/>
</dbReference>
<dbReference type="InterPro" id="IPR027417">
    <property type="entry name" value="P-loop_NTPase"/>
</dbReference>
<dbReference type="Pfam" id="PF13177">
    <property type="entry name" value="DNA_pol3_delta2"/>
    <property type="match status" value="1"/>
</dbReference>
<name>A0A1H6K335_9BACT</name>
<dbReference type="Proteomes" id="UP000176204">
    <property type="component" value="Chromosome I"/>
</dbReference>
<evidence type="ECO:0000313" key="1">
    <source>
        <dbReference type="EMBL" id="SEH69263.1"/>
    </source>
</evidence>
<dbReference type="PANTHER" id="PTHR11669">
    <property type="entry name" value="REPLICATION FACTOR C / DNA POLYMERASE III GAMMA-TAU SUBUNIT"/>
    <property type="match status" value="1"/>
</dbReference>
<dbReference type="Gene3D" id="3.40.50.300">
    <property type="entry name" value="P-loop containing nucleotide triphosphate hydrolases"/>
    <property type="match status" value="1"/>
</dbReference>
<dbReference type="SUPFAM" id="SSF52540">
    <property type="entry name" value="P-loop containing nucleoside triphosphate hydrolases"/>
    <property type="match status" value="1"/>
</dbReference>
<reference evidence="2" key="1">
    <citation type="submission" date="2016-09" db="EMBL/GenBank/DDBJ databases">
        <authorList>
            <person name="Koehorst J."/>
        </authorList>
    </citation>
    <scope>NUCLEOTIDE SEQUENCE [LARGE SCALE GENOMIC DNA]</scope>
</reference>
<accession>A0A1H6K335</accession>